<evidence type="ECO:0000313" key="4">
    <source>
        <dbReference type="Proteomes" id="UP000003806"/>
    </source>
</evidence>
<protein>
    <submittedName>
        <fullName evidence="3">Putative endonuclease containing a URI domain</fullName>
    </submittedName>
</protein>
<organism evidence="3 4">
    <name type="scientific">Jonquetella anthropi DSM 22815</name>
    <dbReference type="NCBI Taxonomy" id="885272"/>
    <lineage>
        <taxon>Bacteria</taxon>
        <taxon>Thermotogati</taxon>
        <taxon>Synergistota</taxon>
        <taxon>Synergistia</taxon>
        <taxon>Synergistales</taxon>
        <taxon>Dethiosulfovibrionaceae</taxon>
        <taxon>Jonquetella</taxon>
    </lineage>
</organism>
<accession>H0ULS7</accession>
<dbReference type="HOGENOM" id="CLU_135650_0_1_0"/>
<dbReference type="Proteomes" id="UP000003806">
    <property type="component" value="Chromosome"/>
</dbReference>
<dbReference type="AlphaFoldDB" id="H0ULS7"/>
<feature type="domain" description="GIY-YIG" evidence="2">
    <location>
        <begin position="4"/>
        <end position="79"/>
    </location>
</feature>
<dbReference type="InterPro" id="IPR035901">
    <property type="entry name" value="GIY-YIG_endonuc_sf"/>
</dbReference>
<keyword evidence="3" id="KW-0540">Nuclease</keyword>
<keyword evidence="3" id="KW-0255">Endonuclease</keyword>
<dbReference type="STRING" id="885272.JonanDRAFT_1202"/>
<dbReference type="InterPro" id="IPR050190">
    <property type="entry name" value="UPF0213_domain"/>
</dbReference>
<dbReference type="Gene3D" id="3.40.1440.10">
    <property type="entry name" value="GIY-YIG endonuclease"/>
    <property type="match status" value="1"/>
</dbReference>
<sequence>MSGADCWTYLLRCRDGSLYAGWTVDVQARLKVHNSGRGSRYVNSRRPAVLAASWRWPDKTLAMSAEATIKRLSRAQKEALITGELQLLASGGHVVVAAGDVRPNH</sequence>
<dbReference type="PROSITE" id="PS50164">
    <property type="entry name" value="GIY_YIG"/>
    <property type="match status" value="1"/>
</dbReference>
<dbReference type="Pfam" id="PF01541">
    <property type="entry name" value="GIY-YIG"/>
    <property type="match status" value="1"/>
</dbReference>
<name>H0ULS7_9BACT</name>
<evidence type="ECO:0000259" key="2">
    <source>
        <dbReference type="PROSITE" id="PS50164"/>
    </source>
</evidence>
<dbReference type="InterPro" id="IPR000305">
    <property type="entry name" value="GIY-YIG_endonuc"/>
</dbReference>
<dbReference type="SUPFAM" id="SSF82771">
    <property type="entry name" value="GIY-YIG endonuclease"/>
    <property type="match status" value="1"/>
</dbReference>
<dbReference type="PANTHER" id="PTHR34477">
    <property type="entry name" value="UPF0213 PROTEIN YHBQ"/>
    <property type="match status" value="1"/>
</dbReference>
<dbReference type="EMBL" id="CM001376">
    <property type="protein sequence ID" value="EHM13568.1"/>
    <property type="molecule type" value="Genomic_DNA"/>
</dbReference>
<keyword evidence="3" id="KW-0378">Hydrolase</keyword>
<dbReference type="eggNOG" id="COG2827">
    <property type="taxonomic scope" value="Bacteria"/>
</dbReference>
<dbReference type="RefSeq" id="WP_008521655.1">
    <property type="nucleotide sequence ID" value="NZ_CM001376.1"/>
</dbReference>
<dbReference type="PANTHER" id="PTHR34477:SF1">
    <property type="entry name" value="UPF0213 PROTEIN YHBQ"/>
    <property type="match status" value="1"/>
</dbReference>
<comment type="similarity">
    <text evidence="1">Belongs to the UPF0213 family.</text>
</comment>
<evidence type="ECO:0000313" key="3">
    <source>
        <dbReference type="EMBL" id="EHM13568.1"/>
    </source>
</evidence>
<evidence type="ECO:0000256" key="1">
    <source>
        <dbReference type="ARBA" id="ARBA00007435"/>
    </source>
</evidence>
<dbReference type="OrthoDB" id="9807770at2"/>
<dbReference type="GO" id="GO:0004519">
    <property type="term" value="F:endonuclease activity"/>
    <property type="evidence" value="ECO:0007669"/>
    <property type="project" value="UniProtKB-KW"/>
</dbReference>
<keyword evidence="4" id="KW-1185">Reference proteome</keyword>
<proteinExistence type="inferred from homology"/>
<gene>
    <name evidence="3" type="ORF">JonanDRAFT_1202</name>
</gene>
<reference evidence="3 4" key="1">
    <citation type="submission" date="2011-11" db="EMBL/GenBank/DDBJ databases">
        <title>The Noncontiguous Finished genome of Jonquetella anthropi DSM 22815.</title>
        <authorList>
            <consortium name="US DOE Joint Genome Institute (JGI-PGF)"/>
            <person name="Lucas S."/>
            <person name="Copeland A."/>
            <person name="Lapidus A."/>
            <person name="Glavina del Rio T."/>
            <person name="Dalin E."/>
            <person name="Tice H."/>
            <person name="Bruce D."/>
            <person name="Goodwin L."/>
            <person name="Pitluck S."/>
            <person name="Peters L."/>
            <person name="Mikhailova N."/>
            <person name="Held B."/>
            <person name="Kyrpides N."/>
            <person name="Mavromatis K."/>
            <person name="Ivanova N."/>
            <person name="Markowitz V."/>
            <person name="Cheng J.-F."/>
            <person name="Hugenholtz P."/>
            <person name="Woyke T."/>
            <person name="Wu D."/>
            <person name="Gronow S."/>
            <person name="Wellnitz S."/>
            <person name="Brambilla E."/>
            <person name="Klenk H.-P."/>
            <person name="Eisen J.A."/>
        </authorList>
    </citation>
    <scope>NUCLEOTIDE SEQUENCE [LARGE SCALE GENOMIC DNA]</scope>
    <source>
        <strain evidence="3 4">DSM 22815</strain>
    </source>
</reference>
<dbReference type="CDD" id="cd10456">
    <property type="entry name" value="GIY-YIG_UPF0213"/>
    <property type="match status" value="1"/>
</dbReference>